<dbReference type="EMBL" id="CM039433">
    <property type="protein sequence ID" value="KAI4328294.1"/>
    <property type="molecule type" value="Genomic_DNA"/>
</dbReference>
<evidence type="ECO:0000313" key="2">
    <source>
        <dbReference type="Proteomes" id="UP000828941"/>
    </source>
</evidence>
<proteinExistence type="predicted"/>
<name>A0ACB9MXU1_BAUVA</name>
<protein>
    <submittedName>
        <fullName evidence="1">Uncharacterized protein</fullName>
    </submittedName>
</protein>
<accession>A0ACB9MXU1</accession>
<keyword evidence="2" id="KW-1185">Reference proteome</keyword>
<reference evidence="1 2" key="1">
    <citation type="journal article" date="2022" name="DNA Res.">
        <title>Chromosomal-level genome assembly of the orchid tree Bauhinia variegata (Leguminosae; Cercidoideae) supports the allotetraploid origin hypothesis of Bauhinia.</title>
        <authorList>
            <person name="Zhong Y."/>
            <person name="Chen Y."/>
            <person name="Zheng D."/>
            <person name="Pang J."/>
            <person name="Liu Y."/>
            <person name="Luo S."/>
            <person name="Meng S."/>
            <person name="Qian L."/>
            <person name="Wei D."/>
            <person name="Dai S."/>
            <person name="Zhou R."/>
        </authorList>
    </citation>
    <scope>NUCLEOTIDE SEQUENCE [LARGE SCALE GENOMIC DNA]</scope>
    <source>
        <strain evidence="1">BV-YZ2020</strain>
    </source>
</reference>
<dbReference type="Proteomes" id="UP000828941">
    <property type="component" value="Chromosome 8"/>
</dbReference>
<gene>
    <name evidence="1" type="ORF">L6164_020658</name>
</gene>
<comment type="caution">
    <text evidence="1">The sequence shown here is derived from an EMBL/GenBank/DDBJ whole genome shotgun (WGS) entry which is preliminary data.</text>
</comment>
<sequence>MYIEGWIVNQVMVFHSLVTFVRIVILLGSSNQNRIKTTMTAGDNTLQHNKENDSLIQTQREQGGEKKTCQILLQRKFHMQREHEQTPTNDNFIQVTQGGSIDSVTIELLVCI</sequence>
<organism evidence="1 2">
    <name type="scientific">Bauhinia variegata</name>
    <name type="common">Purple orchid tree</name>
    <name type="synonym">Phanera variegata</name>
    <dbReference type="NCBI Taxonomy" id="167791"/>
    <lineage>
        <taxon>Eukaryota</taxon>
        <taxon>Viridiplantae</taxon>
        <taxon>Streptophyta</taxon>
        <taxon>Embryophyta</taxon>
        <taxon>Tracheophyta</taxon>
        <taxon>Spermatophyta</taxon>
        <taxon>Magnoliopsida</taxon>
        <taxon>eudicotyledons</taxon>
        <taxon>Gunneridae</taxon>
        <taxon>Pentapetalae</taxon>
        <taxon>rosids</taxon>
        <taxon>fabids</taxon>
        <taxon>Fabales</taxon>
        <taxon>Fabaceae</taxon>
        <taxon>Cercidoideae</taxon>
        <taxon>Cercideae</taxon>
        <taxon>Bauhiniinae</taxon>
        <taxon>Bauhinia</taxon>
    </lineage>
</organism>
<evidence type="ECO:0000313" key="1">
    <source>
        <dbReference type="EMBL" id="KAI4328294.1"/>
    </source>
</evidence>